<dbReference type="KEGG" id="fmr:Fuma_03137"/>
<feature type="domain" description="ASPIC/UnbV" evidence="2">
    <location>
        <begin position="907"/>
        <end position="971"/>
    </location>
</feature>
<dbReference type="Proteomes" id="UP000187735">
    <property type="component" value="Chromosome"/>
</dbReference>
<keyword evidence="4" id="KW-1185">Reference proteome</keyword>
<keyword evidence="1" id="KW-0732">Signal</keyword>
<dbReference type="SMART" id="SM00028">
    <property type="entry name" value="TPR"/>
    <property type="match status" value="4"/>
</dbReference>
<dbReference type="Pfam" id="PF14559">
    <property type="entry name" value="TPR_19"/>
    <property type="match status" value="1"/>
</dbReference>
<dbReference type="Pfam" id="PF13517">
    <property type="entry name" value="FG-GAP_3"/>
    <property type="match status" value="2"/>
</dbReference>
<gene>
    <name evidence="3" type="ORF">Fuma_03137</name>
</gene>
<dbReference type="InterPro" id="IPR013517">
    <property type="entry name" value="FG-GAP"/>
</dbReference>
<dbReference type="EMBL" id="CP017641">
    <property type="protein sequence ID" value="APZ93519.1"/>
    <property type="molecule type" value="Genomic_DNA"/>
</dbReference>
<protein>
    <submittedName>
        <fullName evidence="3">Tetratricopeptide repeat protein</fullName>
    </submittedName>
</protein>
<organism evidence="3 4">
    <name type="scientific">Fuerstiella marisgermanici</name>
    <dbReference type="NCBI Taxonomy" id="1891926"/>
    <lineage>
        <taxon>Bacteria</taxon>
        <taxon>Pseudomonadati</taxon>
        <taxon>Planctomycetota</taxon>
        <taxon>Planctomycetia</taxon>
        <taxon>Planctomycetales</taxon>
        <taxon>Planctomycetaceae</taxon>
        <taxon>Fuerstiella</taxon>
    </lineage>
</organism>
<dbReference type="InterPro" id="IPR027039">
    <property type="entry name" value="Crtac1"/>
</dbReference>
<dbReference type="Gene3D" id="2.130.10.130">
    <property type="entry name" value="Integrin alpha, N-terminal"/>
    <property type="match status" value="2"/>
</dbReference>
<evidence type="ECO:0000259" key="2">
    <source>
        <dbReference type="Pfam" id="PF07593"/>
    </source>
</evidence>
<evidence type="ECO:0000256" key="1">
    <source>
        <dbReference type="ARBA" id="ARBA00022729"/>
    </source>
</evidence>
<dbReference type="InterPro" id="IPR019734">
    <property type="entry name" value="TPR_rpt"/>
</dbReference>
<dbReference type="Pfam" id="PF07593">
    <property type="entry name" value="UnbV_ASPIC"/>
    <property type="match status" value="1"/>
</dbReference>
<accession>A0A1P8WHH6</accession>
<dbReference type="STRING" id="1891926.Fuma_03137"/>
<dbReference type="RefSeq" id="WP_077024972.1">
    <property type="nucleotide sequence ID" value="NZ_CP017641.1"/>
</dbReference>
<dbReference type="PANTHER" id="PTHR16026:SF0">
    <property type="entry name" value="CARTILAGE ACIDIC PROTEIN 1"/>
    <property type="match status" value="1"/>
</dbReference>
<dbReference type="AlphaFoldDB" id="A0A1P8WHH6"/>
<proteinExistence type="predicted"/>
<evidence type="ECO:0000313" key="4">
    <source>
        <dbReference type="Proteomes" id="UP000187735"/>
    </source>
</evidence>
<dbReference type="InterPro" id="IPR011519">
    <property type="entry name" value="UnbV_ASPIC"/>
</dbReference>
<dbReference type="SUPFAM" id="SSF48452">
    <property type="entry name" value="TPR-like"/>
    <property type="match status" value="2"/>
</dbReference>
<dbReference type="PANTHER" id="PTHR16026">
    <property type="entry name" value="CARTILAGE ACIDIC PROTEIN 1"/>
    <property type="match status" value="1"/>
</dbReference>
<evidence type="ECO:0000313" key="3">
    <source>
        <dbReference type="EMBL" id="APZ93519.1"/>
    </source>
</evidence>
<dbReference type="InterPro" id="IPR028994">
    <property type="entry name" value="Integrin_alpha_N"/>
</dbReference>
<dbReference type="Gene3D" id="1.25.40.10">
    <property type="entry name" value="Tetratricopeptide repeat domain"/>
    <property type="match status" value="2"/>
</dbReference>
<name>A0A1P8WHH6_9PLAN</name>
<reference evidence="3 4" key="1">
    <citation type="journal article" date="2016" name="Front. Microbiol.">
        <title>Fuerstia marisgermanicae gen. nov., sp. nov., an Unusual Member of the Phylum Planctomycetes from the German Wadden Sea.</title>
        <authorList>
            <person name="Kohn T."/>
            <person name="Heuer A."/>
            <person name="Jogler M."/>
            <person name="Vollmers J."/>
            <person name="Boedeker C."/>
            <person name="Bunk B."/>
            <person name="Rast P."/>
            <person name="Borchert D."/>
            <person name="Glockner I."/>
            <person name="Freese H.M."/>
            <person name="Klenk H.P."/>
            <person name="Overmann J."/>
            <person name="Kaster A.K."/>
            <person name="Rohde M."/>
            <person name="Wiegand S."/>
            <person name="Jogler C."/>
        </authorList>
    </citation>
    <scope>NUCLEOTIDE SEQUENCE [LARGE SCALE GENOMIC DNA]</scope>
    <source>
        <strain evidence="3 4">NH11</strain>
    </source>
</reference>
<dbReference type="SUPFAM" id="SSF69318">
    <property type="entry name" value="Integrin alpha N-terminal domain"/>
    <property type="match status" value="1"/>
</dbReference>
<sequence length="999" mass="109266">MTRPSFQWLFRPRILLAAIAVCVAVAVGVTWVQSQQLDPDALTSQAYELIKEGDLESARLVLAKLQQLQPENAEVVETLAEVCILEGDEEAALEWLQNVPVSAPQSAVDAAYRGAQLAMQWNRPSDARECLNHCLQLRPDHSAARRLLMHLELILTRWEAMFAHVAELDQLGQASPADIALYCVGRNFYWEDNSHLEWLKASVQKSPDDCLARTALAYYHRLEGQLARANSLLQDSDFSRSGFESWRLNLGVAEVHLDRGNFQRARTELSQLPPVGDANLRTWLAQAQIFTEQGDTASAIVAYKNASLLSPFDPEPVAALSRLLTHQEDHGEAAKWAHRAQLNGELWQILSHAKPLEPQGPAAKTVMQMGRILSRLEQHRAAVICFKALTDHIEFGAEARRLVKDTRQNANPQHCLLVASSKDLDHSVSLVGAPRIAVAQSTDTGIRPDAAGPSQPLALVDIATEIGLGFTYYQSGGQQDSLTETLGGGIGVVDFDLDGWPDLFLTQSNPQPGEPGSPLSDRLFRNFRGGAAVDATAVAAVNHHGYGHGCAVADIDNDGFPDLYVCTRGANVIYRNNGDGTFCDVTKEAGLTGVQWSTSASFADFDRDGDLDLYNTNYVRIPDGRLGVCRNGNYHGPCRVMDFPAEQDVFQLNMGDGSFQDLTADAGLMAADGKGLGVISSDVDNDGWVDLFVGNDTTGNFLFRNLGEDVPRREKSAWRGFSETAVLVGVAFNRDGKGEACMGIASEDLNHDGLFDLFISNYEDETNTFYTNLGGLGFEDRTHRVGLAAASRPMLGWGVQFIDLDADRDRDLFVANGHLYDVPMRSQLFLNQSGEFVDASDKAGPFFQTKKFGRSVAVVDWNCDLAADLAVSFLNSPSALLANRHPDANRMAVRLIGTQSPRQAQAARLSITAGGRTTCFQNSSDGGFMAANENDVKIGLGPHETVDTLQVTWPSGAIQVWDHLAAGRKYTLVEGRPTPWMMESVEADDRLRYRTGEAN</sequence>
<dbReference type="InterPro" id="IPR011990">
    <property type="entry name" value="TPR-like_helical_dom_sf"/>
</dbReference>
<dbReference type="OrthoDB" id="5287961at2"/>